<dbReference type="EMBL" id="CP009516">
    <property type="protein sequence ID" value="AKB80461.1"/>
    <property type="molecule type" value="Genomic_DNA"/>
</dbReference>
<dbReference type="PATRIC" id="fig|1434110.4.peg.5060"/>
<accession>A0A0E3SGZ4</accession>
<keyword evidence="2" id="KW-1185">Reference proteome</keyword>
<sequence>MKETSRNVKLDVCLKRKIGQTIIFEILRIRQKISFFSSHSSFLPHEHGLPEKRELFREQWRDFFVDFSRKPDGFYSWEYRL</sequence>
<name>A0A0E3SGZ4_9EURY</name>
<dbReference type="RefSeq" id="WP_048142724.1">
    <property type="nucleotide sequence ID" value="NZ_CP009516.1"/>
</dbReference>
<proteinExistence type="predicted"/>
<organism evidence="1 2">
    <name type="scientific">Methanosarcina horonobensis HB-1 = JCM 15518</name>
    <dbReference type="NCBI Taxonomy" id="1434110"/>
    <lineage>
        <taxon>Archaea</taxon>
        <taxon>Methanobacteriati</taxon>
        <taxon>Methanobacteriota</taxon>
        <taxon>Stenosarchaea group</taxon>
        <taxon>Methanomicrobia</taxon>
        <taxon>Methanosarcinales</taxon>
        <taxon>Methanosarcinaceae</taxon>
        <taxon>Methanosarcina</taxon>
    </lineage>
</organism>
<dbReference type="STRING" id="1434110.MSHOH_3978"/>
<dbReference type="GeneID" id="24833347"/>
<dbReference type="HOGENOM" id="CLU_2565763_0_0_2"/>
<dbReference type="Proteomes" id="UP000033101">
    <property type="component" value="Chromosome"/>
</dbReference>
<dbReference type="AlphaFoldDB" id="A0A0E3SGZ4"/>
<evidence type="ECO:0000313" key="2">
    <source>
        <dbReference type="Proteomes" id="UP000033101"/>
    </source>
</evidence>
<protein>
    <submittedName>
        <fullName evidence="1">Uncharacterized protein</fullName>
    </submittedName>
</protein>
<gene>
    <name evidence="1" type="ORF">MSHOH_3978</name>
</gene>
<dbReference type="KEGG" id="mhor:MSHOH_3978"/>
<evidence type="ECO:0000313" key="1">
    <source>
        <dbReference type="EMBL" id="AKB80461.1"/>
    </source>
</evidence>
<reference evidence="1 2" key="1">
    <citation type="submission" date="2014-07" db="EMBL/GenBank/DDBJ databases">
        <title>Methanogenic archaea and the global carbon cycle.</title>
        <authorList>
            <person name="Henriksen J.R."/>
            <person name="Luke J."/>
            <person name="Reinhart S."/>
            <person name="Benedict M.N."/>
            <person name="Youngblut N.D."/>
            <person name="Metcalf M.E."/>
            <person name="Whitaker R.J."/>
            <person name="Metcalf W.W."/>
        </authorList>
    </citation>
    <scope>NUCLEOTIDE SEQUENCE [LARGE SCALE GENOMIC DNA]</scope>
    <source>
        <strain evidence="1 2">HB-1</strain>
    </source>
</reference>